<dbReference type="OrthoDB" id="2923612at2"/>
<dbReference type="STRING" id="246786.GS18_0208725"/>
<evidence type="ECO:0000313" key="2">
    <source>
        <dbReference type="EMBL" id="KEZ52905.1"/>
    </source>
</evidence>
<dbReference type="EMBL" id="JNVC02000004">
    <property type="protein sequence ID" value="KEZ52905.1"/>
    <property type="molecule type" value="Genomic_DNA"/>
</dbReference>
<evidence type="ECO:0000313" key="3">
    <source>
        <dbReference type="Proteomes" id="UP000028549"/>
    </source>
</evidence>
<feature type="region of interest" description="Disordered" evidence="1">
    <location>
        <begin position="99"/>
        <end position="154"/>
    </location>
</feature>
<keyword evidence="3" id="KW-1185">Reference proteome</keyword>
<proteinExistence type="predicted"/>
<sequence>MAVVLPHIEDANTTGYIPPAGDYETFENETDYEEKVKEWGLRVKKEYWYKERTHQRLVAIKGYQSSGASHTTLVIQFQDGNLSCIHPAYLKEMQSGNFGKEVKEPAPDAAPAMSTEETALKAPSEPAVTPSAKQAEPSEEPKKPAAKKAKQPKLALPDDKVQFTAKVKQLALSWNHFNEENDEVVILEDVVIGGENPLEVGLAWCSHSKTLKKYELAAGDSLNFNGKIVKKTLPKGKDVEDESMLLDVSVPYKINNPSKIVKD</sequence>
<comment type="caution">
    <text evidence="2">The sequence shown here is derived from an EMBL/GenBank/DDBJ whole genome shotgun (WGS) entry which is preliminary data.</text>
</comment>
<name>A0A084GZZ3_METID</name>
<evidence type="ECO:0000256" key="1">
    <source>
        <dbReference type="SAM" id="MobiDB-lite"/>
    </source>
</evidence>
<dbReference type="Proteomes" id="UP000028549">
    <property type="component" value="Unassembled WGS sequence"/>
</dbReference>
<protein>
    <submittedName>
        <fullName evidence="2">Uncharacterized protein</fullName>
    </submittedName>
</protein>
<accession>A0A084GZZ3</accession>
<organism evidence="2 3">
    <name type="scientific">Metabacillus indicus</name>
    <name type="common">Bacillus indicus</name>
    <dbReference type="NCBI Taxonomy" id="246786"/>
    <lineage>
        <taxon>Bacteria</taxon>
        <taxon>Bacillati</taxon>
        <taxon>Bacillota</taxon>
        <taxon>Bacilli</taxon>
        <taxon>Bacillales</taxon>
        <taxon>Bacillaceae</taxon>
        <taxon>Metabacillus</taxon>
    </lineage>
</organism>
<dbReference type="RefSeq" id="WP_029565961.1">
    <property type="nucleotide sequence ID" value="NZ_JNVC02000004.1"/>
</dbReference>
<dbReference type="AlphaFoldDB" id="A0A084GZZ3"/>
<reference evidence="2 3" key="1">
    <citation type="journal article" date="2005" name="Int. J. Syst. Evol. Microbiol.">
        <title>Bacillus cibi sp. nov., isolated from jeotgal, a traditional Korean fermented seafood.</title>
        <authorList>
            <person name="Yoon J.H."/>
            <person name="Lee C.H."/>
            <person name="Oh T.K."/>
        </authorList>
    </citation>
    <scope>NUCLEOTIDE SEQUENCE [LARGE SCALE GENOMIC DNA]</scope>
    <source>
        <strain evidence="2 3">DSM 16189</strain>
    </source>
</reference>
<gene>
    <name evidence="2" type="ORF">GS18_0208725</name>
</gene>